<accession>A0A0W1KHM2</accession>
<dbReference type="GO" id="GO:0000932">
    <property type="term" value="C:P-body"/>
    <property type="evidence" value="ECO:0007669"/>
    <property type="project" value="TreeGrafter"/>
</dbReference>
<dbReference type="RefSeq" id="WP_062614043.1">
    <property type="nucleotide sequence ID" value="NZ_LNIZ01000008.1"/>
</dbReference>
<dbReference type="GO" id="GO:0006402">
    <property type="term" value="P:mRNA catabolic process"/>
    <property type="evidence" value="ECO:0007669"/>
    <property type="project" value="TreeGrafter"/>
</dbReference>
<name>A0A0W1KHM2_9ACTO</name>
<evidence type="ECO:0000259" key="2">
    <source>
        <dbReference type="SMART" id="SM00955"/>
    </source>
</evidence>
<keyword evidence="3" id="KW-0378">Hydrolase</keyword>
<dbReference type="Pfam" id="PF18614">
    <property type="entry name" value="RNase_II_C_S1"/>
    <property type="match status" value="1"/>
</dbReference>
<evidence type="ECO:0000256" key="1">
    <source>
        <dbReference type="SAM" id="MobiDB-lite"/>
    </source>
</evidence>
<dbReference type="InterPro" id="IPR001900">
    <property type="entry name" value="RNase_II/R"/>
</dbReference>
<dbReference type="InterPro" id="IPR050180">
    <property type="entry name" value="RNR_Ribonuclease"/>
</dbReference>
<evidence type="ECO:0000313" key="3">
    <source>
        <dbReference type="EMBL" id="KTF03557.1"/>
    </source>
</evidence>
<dbReference type="EC" id="3.1.13.1" evidence="3"/>
<gene>
    <name evidence="3" type="primary">rnr</name>
    <name evidence="3" type="ORF">AQZ59_01516</name>
</gene>
<dbReference type="Proteomes" id="UP000054404">
    <property type="component" value="Unassembled WGS sequence"/>
</dbReference>
<reference evidence="3 4" key="1">
    <citation type="submission" date="2015-11" db="EMBL/GenBank/DDBJ databases">
        <title>Draft Genome Sequence of the Type Strain Trueperella bernardiae LCDC 89-0504T, Isolated from Blood Culture.</title>
        <authorList>
            <person name="Bernier A.-M."/>
            <person name="Bernard K."/>
        </authorList>
    </citation>
    <scope>NUCLEOTIDE SEQUENCE [LARGE SCALE GENOMIC DNA]</scope>
    <source>
        <strain evidence="3 4">LCDC 89-0504</strain>
    </source>
</reference>
<dbReference type="SMART" id="SM00955">
    <property type="entry name" value="RNB"/>
    <property type="match status" value="1"/>
</dbReference>
<dbReference type="STRING" id="59561.AQZ59_01516"/>
<feature type="domain" description="RNB" evidence="2">
    <location>
        <begin position="50"/>
        <end position="405"/>
    </location>
</feature>
<dbReference type="Pfam" id="PF00773">
    <property type="entry name" value="RNB"/>
    <property type="match status" value="1"/>
</dbReference>
<dbReference type="GO" id="GO:0008859">
    <property type="term" value="F:exoribonuclease II activity"/>
    <property type="evidence" value="ECO:0007669"/>
    <property type="project" value="UniProtKB-EC"/>
</dbReference>
<dbReference type="InterPro" id="IPR012340">
    <property type="entry name" value="NA-bd_OB-fold"/>
</dbReference>
<evidence type="ECO:0000313" key="4">
    <source>
        <dbReference type="Proteomes" id="UP000054404"/>
    </source>
</evidence>
<sequence length="513" mass="55584">MRQRFINPNVVPAQQISSTITKLAEAGAPAAFSPEALAEAESARREFPELPDRTDLPFVTIDPEGSRDLDQAMFIDGDVLYYAIAAVSLFVRPGGALDAETRERATTIYLPDRSIPLHPEVLSTDAASLLLGQVRPAYVWRFELDAGQVVRTGLELARVRSRAQLTYQQVQAAYDGDGQLPVNVPSTLPEDLARVGRQRQRLEAERGGVSLNLPEQWVEHGEDGYLLKLREVTGVEEWNSQISLMTGMEAARIMIAANLGVLRTLPAARSSDMERLRQVARSLGHDWPNTQDYAAFVRGLDPARPASLAFLYEAVHLFRGAGYLALPIAAGRAEGSAEAETAAGPKGSDGAMGDSEAARANQPERADDAVLRHHAIAAPYAHVTAPLRRLVDRFGLELCRCLLAGDVVPTWVTEALPELPSLMGAGTRRANALQGRALDALEGLTLRGRVGEEFAAVVVEEKSSDGDRKRGLISIAEPAMEAVATGDHMPVGERVRVRLTGLSEDLKPSFELV</sequence>
<dbReference type="EMBL" id="LNIZ01000008">
    <property type="protein sequence ID" value="KTF03557.1"/>
    <property type="molecule type" value="Genomic_DNA"/>
</dbReference>
<dbReference type="OrthoDB" id="5800376at2"/>
<dbReference type="PATRIC" id="fig|59561.3.peg.1509"/>
<organism evidence="3 4">
    <name type="scientific">Trueperella bernardiae</name>
    <dbReference type="NCBI Taxonomy" id="59561"/>
    <lineage>
        <taxon>Bacteria</taxon>
        <taxon>Bacillati</taxon>
        <taxon>Actinomycetota</taxon>
        <taxon>Actinomycetes</taxon>
        <taxon>Actinomycetales</taxon>
        <taxon>Actinomycetaceae</taxon>
        <taxon>Trueperella</taxon>
    </lineage>
</organism>
<protein>
    <submittedName>
        <fullName evidence="3">Ribonuclease R</fullName>
        <ecNumber evidence="3">3.1.13.1</ecNumber>
    </submittedName>
</protein>
<feature type="region of interest" description="Disordered" evidence="1">
    <location>
        <begin position="337"/>
        <end position="365"/>
    </location>
</feature>
<keyword evidence="4" id="KW-1185">Reference proteome</keyword>
<dbReference type="GO" id="GO:0003723">
    <property type="term" value="F:RNA binding"/>
    <property type="evidence" value="ECO:0007669"/>
    <property type="project" value="InterPro"/>
</dbReference>
<dbReference type="InterPro" id="IPR040596">
    <property type="entry name" value="RNase_II_C_S1"/>
</dbReference>
<dbReference type="AlphaFoldDB" id="A0A0W1KHM2"/>
<dbReference type="SUPFAM" id="SSF50249">
    <property type="entry name" value="Nucleic acid-binding proteins"/>
    <property type="match status" value="1"/>
</dbReference>
<comment type="caution">
    <text evidence="3">The sequence shown here is derived from an EMBL/GenBank/DDBJ whole genome shotgun (WGS) entry which is preliminary data.</text>
</comment>
<dbReference type="PANTHER" id="PTHR23355">
    <property type="entry name" value="RIBONUCLEASE"/>
    <property type="match status" value="1"/>
</dbReference>
<proteinExistence type="predicted"/>
<dbReference type="PANTHER" id="PTHR23355:SF42">
    <property type="entry name" value="RIBONUCLEASE II, CHLOROPLASTIC_MITOCHONDRIAL"/>
    <property type="match status" value="1"/>
</dbReference>